<comment type="caution">
    <text evidence="3">The sequence shown here is derived from an EMBL/GenBank/DDBJ whole genome shotgun (WGS) entry which is preliminary data.</text>
</comment>
<feature type="region of interest" description="Disordered" evidence="1">
    <location>
        <begin position="185"/>
        <end position="208"/>
    </location>
</feature>
<name>A0A9P0ZBL4_CUSEU</name>
<dbReference type="Proteomes" id="UP001152484">
    <property type="component" value="Unassembled WGS sequence"/>
</dbReference>
<sequence length="602" mass="66123">MRKNNREMGGNTRMRTTRASSRFDVLGDIDVEFPILNKEKPSVNLVNMNEFPPIHTSVQQGIDHKNRAASSATAVSPASQTSAATLDTSAVSPVISVPEKEVTNGTTSTPTVKDPPRAEQTVLSPKQLAENAQIEPSSGHHDGLRVAKAGGSAATGGFQADEVQPITEVGRLGQFTETLGKTRTAVNKTAATPGLTPSGEAGDRKGRKEPDIVAITANLEIPPKEKAWSSLFKDNRDPSNGLKLRYIPPKGKSLDFGDRILPSMIEMWGFCLVGYITGKFPGLKAIYNLKNTWGVSCQIKTHAKGWIIFKFQNDGDREKVLNGGPYTIFGMQLLLKSLSEDFSFDDDEFLKVPIWVKFPNLHMKLWNEEAMSEVASMVGVPLSTDKVTQNRSNHHFARVLIEVDVSKPPRLSFPIRLPSRKVVNQMVVYETFPNFYFHCKMYGHHPFICKKLASKERDLAIVDKKEDTVNEVSQVEIVEIAVPAAQPAAQEPPDVAAHPTGCCSDPTGSTGQTLSQGPASANLGASLHTDQGIAETETVAQGTNTTVVPESDRDDDTEDEESDNEPKDEEEQRILDEYWEKITKYKKMKKRMIAEPALIGLV</sequence>
<feature type="compositionally biased region" description="Polar residues" evidence="1">
    <location>
        <begin position="506"/>
        <end position="519"/>
    </location>
</feature>
<reference evidence="3" key="1">
    <citation type="submission" date="2022-07" db="EMBL/GenBank/DDBJ databases">
        <authorList>
            <person name="Macas J."/>
            <person name="Novak P."/>
            <person name="Neumann P."/>
        </authorList>
    </citation>
    <scope>NUCLEOTIDE SEQUENCE</scope>
</reference>
<feature type="region of interest" description="Disordered" evidence="1">
    <location>
        <begin position="488"/>
        <end position="524"/>
    </location>
</feature>
<dbReference type="PANTHER" id="PTHR31286:SF168">
    <property type="entry name" value="DUF4283 DOMAIN-CONTAINING PROTEIN"/>
    <property type="match status" value="1"/>
</dbReference>
<dbReference type="Pfam" id="PF14111">
    <property type="entry name" value="DUF4283"/>
    <property type="match status" value="1"/>
</dbReference>
<evidence type="ECO:0000313" key="3">
    <source>
        <dbReference type="EMBL" id="CAH9094323.1"/>
    </source>
</evidence>
<dbReference type="InterPro" id="IPR040256">
    <property type="entry name" value="At4g02000-like"/>
</dbReference>
<organism evidence="3 4">
    <name type="scientific">Cuscuta europaea</name>
    <name type="common">European dodder</name>
    <dbReference type="NCBI Taxonomy" id="41803"/>
    <lineage>
        <taxon>Eukaryota</taxon>
        <taxon>Viridiplantae</taxon>
        <taxon>Streptophyta</taxon>
        <taxon>Embryophyta</taxon>
        <taxon>Tracheophyta</taxon>
        <taxon>Spermatophyta</taxon>
        <taxon>Magnoliopsida</taxon>
        <taxon>eudicotyledons</taxon>
        <taxon>Gunneridae</taxon>
        <taxon>Pentapetalae</taxon>
        <taxon>asterids</taxon>
        <taxon>lamiids</taxon>
        <taxon>Solanales</taxon>
        <taxon>Convolvulaceae</taxon>
        <taxon>Cuscuteae</taxon>
        <taxon>Cuscuta</taxon>
        <taxon>Cuscuta subgen. Cuscuta</taxon>
    </lineage>
</organism>
<gene>
    <name evidence="3" type="ORF">CEURO_LOCUS12694</name>
</gene>
<feature type="compositionally biased region" description="Acidic residues" evidence="1">
    <location>
        <begin position="552"/>
        <end position="569"/>
    </location>
</feature>
<evidence type="ECO:0000313" key="4">
    <source>
        <dbReference type="Proteomes" id="UP001152484"/>
    </source>
</evidence>
<feature type="region of interest" description="Disordered" evidence="1">
    <location>
        <begin position="99"/>
        <end position="151"/>
    </location>
</feature>
<dbReference type="PANTHER" id="PTHR31286">
    <property type="entry name" value="GLYCINE-RICH CELL WALL STRUCTURAL PROTEIN 1.8-LIKE"/>
    <property type="match status" value="1"/>
</dbReference>
<feature type="region of interest" description="Disordered" evidence="1">
    <location>
        <begin position="66"/>
        <end position="86"/>
    </location>
</feature>
<dbReference type="EMBL" id="CAMAPE010000031">
    <property type="protein sequence ID" value="CAH9094323.1"/>
    <property type="molecule type" value="Genomic_DNA"/>
</dbReference>
<protein>
    <recommendedName>
        <fullName evidence="2">DUF4283 domain-containing protein</fullName>
    </recommendedName>
</protein>
<evidence type="ECO:0000259" key="2">
    <source>
        <dbReference type="Pfam" id="PF14111"/>
    </source>
</evidence>
<dbReference type="InterPro" id="IPR025558">
    <property type="entry name" value="DUF4283"/>
</dbReference>
<evidence type="ECO:0000256" key="1">
    <source>
        <dbReference type="SAM" id="MobiDB-lite"/>
    </source>
</evidence>
<dbReference type="AlphaFoldDB" id="A0A9P0ZBL4"/>
<accession>A0A9P0ZBL4</accession>
<keyword evidence="4" id="KW-1185">Reference proteome</keyword>
<feature type="region of interest" description="Disordered" evidence="1">
    <location>
        <begin position="536"/>
        <end position="573"/>
    </location>
</feature>
<feature type="compositionally biased region" description="Low complexity" evidence="1">
    <location>
        <begin position="68"/>
        <end position="85"/>
    </location>
</feature>
<feature type="compositionally biased region" description="Low complexity" evidence="1">
    <location>
        <begin position="488"/>
        <end position="497"/>
    </location>
</feature>
<dbReference type="OrthoDB" id="1461560at2759"/>
<proteinExistence type="predicted"/>
<feature type="compositionally biased region" description="Polar residues" evidence="1">
    <location>
        <begin position="538"/>
        <end position="548"/>
    </location>
</feature>
<feature type="domain" description="DUF4283" evidence="2">
    <location>
        <begin position="266"/>
        <end position="345"/>
    </location>
</feature>